<keyword evidence="6" id="KW-1185">Reference proteome</keyword>
<dbReference type="STRING" id="995034.SAMN05216219_0471"/>
<feature type="domain" description="HTH gntR-type" evidence="4">
    <location>
        <begin position="1"/>
        <end position="68"/>
    </location>
</feature>
<sequence>MRASDRAYDVLKEDILSWRLTPGTVLGETEQSERLGISRTPLREAITRLAAEGLVDTQRGRAGVVTDVSPANLPELFELREALETQAARLAARRRDTRTFEQLRDDFLSAPAGLVNGASGYYDLVARLDAAIDDAVANPFLLSSLAGLRIHLARIRRLAQDNPSRLAESVSEHLLIVQAILDRDEMLAAQATAVHLRKSLTNLLDAAGTPDVLVSSSTKGTP</sequence>
<evidence type="ECO:0000313" key="5">
    <source>
        <dbReference type="EMBL" id="SFN40740.1"/>
    </source>
</evidence>
<dbReference type="PANTHER" id="PTHR43537">
    <property type="entry name" value="TRANSCRIPTIONAL REGULATOR, GNTR FAMILY"/>
    <property type="match status" value="1"/>
</dbReference>
<evidence type="ECO:0000256" key="3">
    <source>
        <dbReference type="ARBA" id="ARBA00023163"/>
    </source>
</evidence>
<dbReference type="GO" id="GO:0003677">
    <property type="term" value="F:DNA binding"/>
    <property type="evidence" value="ECO:0007669"/>
    <property type="project" value="UniProtKB-KW"/>
</dbReference>
<evidence type="ECO:0000313" key="6">
    <source>
        <dbReference type="Proteomes" id="UP000198867"/>
    </source>
</evidence>
<dbReference type="InterPro" id="IPR036388">
    <property type="entry name" value="WH-like_DNA-bd_sf"/>
</dbReference>
<proteinExistence type="predicted"/>
<dbReference type="OrthoDB" id="8680240at2"/>
<dbReference type="PRINTS" id="PR00035">
    <property type="entry name" value="HTHGNTR"/>
</dbReference>
<protein>
    <submittedName>
        <fullName evidence="5">Transcriptional regulator, GntR family</fullName>
    </submittedName>
</protein>
<keyword evidence="1" id="KW-0805">Transcription regulation</keyword>
<dbReference type="Pfam" id="PF00392">
    <property type="entry name" value="GntR"/>
    <property type="match status" value="1"/>
</dbReference>
<name>A0A1I4YSZ0_9MICO</name>
<dbReference type="InterPro" id="IPR000524">
    <property type="entry name" value="Tscrpt_reg_HTH_GntR"/>
</dbReference>
<dbReference type="RefSeq" id="WP_090708435.1">
    <property type="nucleotide sequence ID" value="NZ_FOVM01000001.1"/>
</dbReference>
<dbReference type="PANTHER" id="PTHR43537:SF49">
    <property type="entry name" value="TRANSCRIPTIONAL REGULATORY PROTEIN"/>
    <property type="match status" value="1"/>
</dbReference>
<dbReference type="InterPro" id="IPR036390">
    <property type="entry name" value="WH_DNA-bd_sf"/>
</dbReference>
<gene>
    <name evidence="5" type="ORF">SAMN05216219_0471</name>
</gene>
<dbReference type="Pfam" id="PF07729">
    <property type="entry name" value="FCD"/>
    <property type="match status" value="1"/>
</dbReference>
<evidence type="ECO:0000256" key="2">
    <source>
        <dbReference type="ARBA" id="ARBA00023125"/>
    </source>
</evidence>
<dbReference type="SUPFAM" id="SSF48008">
    <property type="entry name" value="GntR ligand-binding domain-like"/>
    <property type="match status" value="1"/>
</dbReference>
<accession>A0A1I4YSZ0</accession>
<reference evidence="6" key="1">
    <citation type="submission" date="2016-10" db="EMBL/GenBank/DDBJ databases">
        <authorList>
            <person name="Varghese N."/>
            <person name="Submissions S."/>
        </authorList>
    </citation>
    <scope>NUCLEOTIDE SEQUENCE [LARGE SCALE GENOMIC DNA]</scope>
    <source>
        <strain evidence="6">CGMCC 1.11101</strain>
    </source>
</reference>
<dbReference type="Proteomes" id="UP000198867">
    <property type="component" value="Unassembled WGS sequence"/>
</dbReference>
<organism evidence="5 6">
    <name type="scientific">Mycetocola miduiensis</name>
    <dbReference type="NCBI Taxonomy" id="995034"/>
    <lineage>
        <taxon>Bacteria</taxon>
        <taxon>Bacillati</taxon>
        <taxon>Actinomycetota</taxon>
        <taxon>Actinomycetes</taxon>
        <taxon>Micrococcales</taxon>
        <taxon>Microbacteriaceae</taxon>
        <taxon>Mycetocola</taxon>
    </lineage>
</organism>
<dbReference type="SMART" id="SM00345">
    <property type="entry name" value="HTH_GNTR"/>
    <property type="match status" value="1"/>
</dbReference>
<evidence type="ECO:0000259" key="4">
    <source>
        <dbReference type="PROSITE" id="PS50949"/>
    </source>
</evidence>
<dbReference type="InterPro" id="IPR011711">
    <property type="entry name" value="GntR_C"/>
</dbReference>
<dbReference type="SMART" id="SM00895">
    <property type="entry name" value="FCD"/>
    <property type="match status" value="1"/>
</dbReference>
<evidence type="ECO:0000256" key="1">
    <source>
        <dbReference type="ARBA" id="ARBA00023015"/>
    </source>
</evidence>
<dbReference type="CDD" id="cd07377">
    <property type="entry name" value="WHTH_GntR"/>
    <property type="match status" value="1"/>
</dbReference>
<dbReference type="AlphaFoldDB" id="A0A1I4YSZ0"/>
<dbReference type="PROSITE" id="PS50949">
    <property type="entry name" value="HTH_GNTR"/>
    <property type="match status" value="1"/>
</dbReference>
<dbReference type="GO" id="GO:0003700">
    <property type="term" value="F:DNA-binding transcription factor activity"/>
    <property type="evidence" value="ECO:0007669"/>
    <property type="project" value="InterPro"/>
</dbReference>
<keyword evidence="3" id="KW-0804">Transcription</keyword>
<dbReference type="SUPFAM" id="SSF46785">
    <property type="entry name" value="Winged helix' DNA-binding domain"/>
    <property type="match status" value="1"/>
</dbReference>
<dbReference type="InterPro" id="IPR008920">
    <property type="entry name" value="TF_FadR/GntR_C"/>
</dbReference>
<dbReference type="Gene3D" id="1.10.10.10">
    <property type="entry name" value="Winged helix-like DNA-binding domain superfamily/Winged helix DNA-binding domain"/>
    <property type="match status" value="1"/>
</dbReference>
<dbReference type="Gene3D" id="1.20.120.530">
    <property type="entry name" value="GntR ligand-binding domain-like"/>
    <property type="match status" value="1"/>
</dbReference>
<dbReference type="EMBL" id="FOVM01000001">
    <property type="protein sequence ID" value="SFN40740.1"/>
    <property type="molecule type" value="Genomic_DNA"/>
</dbReference>
<keyword evidence="2" id="KW-0238">DNA-binding</keyword>